<evidence type="ECO:0000259" key="1">
    <source>
        <dbReference type="Pfam" id="PF23663"/>
    </source>
</evidence>
<dbReference type="Pfam" id="PF23663">
    <property type="entry name" value="Znf_SCAND3"/>
    <property type="match status" value="1"/>
</dbReference>
<evidence type="ECO:0000313" key="3">
    <source>
        <dbReference type="Proteomes" id="UP001151699"/>
    </source>
</evidence>
<dbReference type="AlphaFoldDB" id="A0A9Q0ND57"/>
<dbReference type="InterPro" id="IPR057560">
    <property type="entry name" value="Znf_SCAND3"/>
</dbReference>
<proteinExistence type="predicted"/>
<dbReference type="Proteomes" id="UP001151699">
    <property type="component" value="Chromosome A"/>
</dbReference>
<sequence>TQNDDSDGDDDNEFEIDRNASNVDDTKLHLWLKDIKTEVTQTLETEDTGDRDNIMYNTKFSKHFMDLCKLLPLWTGICYKRFKWSELIATSGNVESYFNDMKRCHSDVIPCSADKFVQADLELINGMIIDASQNYVEFVNNITLLDDSTIMETIEHTIDEINMDTIENCNENIDESEIDITELIDKNSEGIRMGMNDFTDSSISSTNMDCMLTIPNNEETRKERNDFTSTSSIMIDSIQSSTNGDENSTEVEITKSLTQCPACADNNFPSGAHKCWKCNKNVHILPGCSLSCGDEEGYGERRECMLCSLKSSAAVSKAAAVSKTAAVSKSAAVSKYAAASKATLATTDATASKTSTFAFIEEMENKENWGKRPKRKTKKTKYLASAPNWGLNTNIEKKVKIRTLLNGNLSRVVYKVGKQIVALRNTCAFDSIAQIFAAAYAYMPTFRRYMEESEDDFFKLAIALAKNENMRKINTLRAKLLYGIFETNSCEFVSTSLVKKLFKHTPSYVEIHKCGLCKESTQHHFFTVHVENHQYDNDLGKLEISIEHNLPKQGYCRNCKLSSKILDRQFKGHILLELPSCGYSNTDVEPLRYHKLENIPLTLQVGKKMYLLVAAILFKPPILDGHYIGVVRINDTWEAYDDMDSKSRSFSRTRNVIIHNLLYIEMERPLI</sequence>
<organism evidence="2 3">
    <name type="scientific">Pseudolycoriella hygida</name>
    <dbReference type="NCBI Taxonomy" id="35572"/>
    <lineage>
        <taxon>Eukaryota</taxon>
        <taxon>Metazoa</taxon>
        <taxon>Ecdysozoa</taxon>
        <taxon>Arthropoda</taxon>
        <taxon>Hexapoda</taxon>
        <taxon>Insecta</taxon>
        <taxon>Pterygota</taxon>
        <taxon>Neoptera</taxon>
        <taxon>Endopterygota</taxon>
        <taxon>Diptera</taxon>
        <taxon>Nematocera</taxon>
        <taxon>Sciaroidea</taxon>
        <taxon>Sciaridae</taxon>
        <taxon>Pseudolycoriella</taxon>
    </lineage>
</organism>
<reference evidence="2" key="1">
    <citation type="submission" date="2022-07" db="EMBL/GenBank/DDBJ databases">
        <authorList>
            <person name="Trinca V."/>
            <person name="Uliana J.V.C."/>
            <person name="Torres T.T."/>
            <person name="Ward R.J."/>
            <person name="Monesi N."/>
        </authorList>
    </citation>
    <scope>NUCLEOTIDE SEQUENCE</scope>
    <source>
        <strain evidence="2">HSMRA1968</strain>
        <tissue evidence="2">Whole embryos</tissue>
    </source>
</reference>
<protein>
    <submittedName>
        <fullName evidence="2">NOF-FB transposable element</fullName>
    </submittedName>
</protein>
<feature type="non-terminal residue" evidence="2">
    <location>
        <position position="1"/>
    </location>
</feature>
<feature type="non-terminal residue" evidence="2">
    <location>
        <position position="671"/>
    </location>
</feature>
<dbReference type="EMBL" id="WJQU01000001">
    <property type="protein sequence ID" value="KAJ6648108.1"/>
    <property type="molecule type" value="Genomic_DNA"/>
</dbReference>
<feature type="domain" description="SCAN" evidence="1">
    <location>
        <begin position="270"/>
        <end position="309"/>
    </location>
</feature>
<gene>
    <name evidence="2" type="primary">NOF_3</name>
    <name evidence="2" type="ORF">Bhyg_03333</name>
</gene>
<dbReference type="OrthoDB" id="7701631at2759"/>
<evidence type="ECO:0000313" key="2">
    <source>
        <dbReference type="EMBL" id="KAJ6648108.1"/>
    </source>
</evidence>
<keyword evidence="3" id="KW-1185">Reference proteome</keyword>
<comment type="caution">
    <text evidence="2">The sequence shown here is derived from an EMBL/GenBank/DDBJ whole genome shotgun (WGS) entry which is preliminary data.</text>
</comment>
<name>A0A9Q0ND57_9DIPT</name>
<accession>A0A9Q0ND57</accession>